<dbReference type="InterPro" id="IPR006094">
    <property type="entry name" value="Oxid_FAD_bind_N"/>
</dbReference>
<evidence type="ECO:0000256" key="1">
    <source>
        <dbReference type="ARBA" id="ARBA00001974"/>
    </source>
</evidence>
<dbReference type="eggNOG" id="COG0277">
    <property type="taxonomic scope" value="Bacteria"/>
</dbReference>
<dbReference type="Gene3D" id="3.30.465.10">
    <property type="match status" value="1"/>
</dbReference>
<keyword evidence="14" id="KW-1185">Reference proteome</keyword>
<reference evidence="13 14" key="1">
    <citation type="journal article" date="2011" name="J. Bacteriol.">
        <title>Genome sequence of the mercury-methylating strain Desulfovibrio desulfuricans ND132.</title>
        <authorList>
            <person name="Brown S.D."/>
            <person name="Gilmour C.C."/>
            <person name="Kucken A.M."/>
            <person name="Wall J.D."/>
            <person name="Elias D.A."/>
            <person name="Brandt C.C."/>
            <person name="Podar M."/>
            <person name="Chertkov O."/>
            <person name="Held B."/>
            <person name="Bruce D.C."/>
            <person name="Detter J.C."/>
            <person name="Tapia R."/>
            <person name="Han C.S."/>
            <person name="Goodwin L.A."/>
            <person name="Cheng J.F."/>
            <person name="Pitluck S."/>
            <person name="Woyke T."/>
            <person name="Mikhailova N."/>
            <person name="Ivanova N.N."/>
            <person name="Han J."/>
            <person name="Lucas S."/>
            <person name="Lapidus A.L."/>
            <person name="Land M.L."/>
            <person name="Hauser L.J."/>
            <person name="Palumbo A.V."/>
        </authorList>
    </citation>
    <scope>NUCLEOTIDE SEQUENCE [LARGE SCALE GENOMIC DNA]</scope>
    <source>
        <strain evidence="13 14">ND132</strain>
    </source>
</reference>
<keyword evidence="3" id="KW-0285">Flavoprotein</keyword>
<dbReference type="Pfam" id="PF13183">
    <property type="entry name" value="Fer4_8"/>
    <property type="match status" value="1"/>
</dbReference>
<dbReference type="STRING" id="641491.DND132_0958"/>
<accession>F0JIB9</accession>
<proteinExistence type="inferred from homology"/>
<dbReference type="InterPro" id="IPR004113">
    <property type="entry name" value="FAD-bd_oxidored_4_C"/>
</dbReference>
<dbReference type="Gene3D" id="1.10.45.10">
    <property type="entry name" value="Vanillyl-alcohol Oxidase, Chain A, domain 4"/>
    <property type="match status" value="1"/>
</dbReference>
<dbReference type="SUPFAM" id="SSF46548">
    <property type="entry name" value="alpha-helical ferredoxin"/>
    <property type="match status" value="1"/>
</dbReference>
<organism evidence="13 14">
    <name type="scientific">Pseudodesulfovibrio mercurii</name>
    <dbReference type="NCBI Taxonomy" id="641491"/>
    <lineage>
        <taxon>Bacteria</taxon>
        <taxon>Pseudomonadati</taxon>
        <taxon>Thermodesulfobacteriota</taxon>
        <taxon>Desulfovibrionia</taxon>
        <taxon>Desulfovibrionales</taxon>
        <taxon>Desulfovibrionaceae</taxon>
    </lineage>
</organism>
<dbReference type="SUPFAM" id="SSF56176">
    <property type="entry name" value="FAD-binding/transporter-associated domain-like"/>
    <property type="match status" value="1"/>
</dbReference>
<keyword evidence="4" id="KW-0479">Metal-binding</keyword>
<evidence type="ECO:0000256" key="2">
    <source>
        <dbReference type="ARBA" id="ARBA00008000"/>
    </source>
</evidence>
<dbReference type="EC" id="1.1.2.4" evidence="10"/>
<dbReference type="GO" id="GO:1903457">
    <property type="term" value="P:lactate catabolic process"/>
    <property type="evidence" value="ECO:0007669"/>
    <property type="project" value="TreeGrafter"/>
</dbReference>
<dbReference type="eggNOG" id="COG0479">
    <property type="taxonomic scope" value="Bacteria"/>
</dbReference>
<dbReference type="eggNOG" id="COG0247">
    <property type="taxonomic scope" value="Bacteria"/>
</dbReference>
<dbReference type="EMBL" id="CP003220">
    <property type="protein sequence ID" value="EGB14171.1"/>
    <property type="molecule type" value="Genomic_DNA"/>
</dbReference>
<evidence type="ECO:0000256" key="7">
    <source>
        <dbReference type="ARBA" id="ARBA00023002"/>
    </source>
</evidence>
<evidence type="ECO:0000256" key="4">
    <source>
        <dbReference type="ARBA" id="ARBA00022723"/>
    </source>
</evidence>
<dbReference type="HOGENOM" id="CLU_013688_0_0_7"/>
<dbReference type="InterPro" id="IPR016171">
    <property type="entry name" value="Vanillyl_alc_oxidase_C-sub2"/>
</dbReference>
<dbReference type="Gene3D" id="3.30.70.2190">
    <property type="match status" value="1"/>
</dbReference>
<dbReference type="InterPro" id="IPR016169">
    <property type="entry name" value="FAD-bd_PCMH_sub2"/>
</dbReference>
<dbReference type="InterPro" id="IPR017900">
    <property type="entry name" value="4Fe4S_Fe_S_CS"/>
</dbReference>
<dbReference type="PANTHER" id="PTHR11748:SF111">
    <property type="entry name" value="D-LACTATE DEHYDROGENASE, MITOCHONDRIAL-RELATED"/>
    <property type="match status" value="1"/>
</dbReference>
<dbReference type="PANTHER" id="PTHR11748">
    <property type="entry name" value="D-LACTATE DEHYDROGENASE"/>
    <property type="match status" value="1"/>
</dbReference>
<evidence type="ECO:0000256" key="9">
    <source>
        <dbReference type="ARBA" id="ARBA00023014"/>
    </source>
</evidence>
<evidence type="ECO:0000256" key="3">
    <source>
        <dbReference type="ARBA" id="ARBA00022630"/>
    </source>
</evidence>
<evidence type="ECO:0000313" key="13">
    <source>
        <dbReference type="EMBL" id="EGB14171.1"/>
    </source>
</evidence>
<evidence type="ECO:0000256" key="6">
    <source>
        <dbReference type="ARBA" id="ARBA00022946"/>
    </source>
</evidence>
<evidence type="ECO:0000259" key="11">
    <source>
        <dbReference type="PROSITE" id="PS51379"/>
    </source>
</evidence>
<sequence length="938" mass="102947">MPSQKFIDAVSDSFPKDQVYLDEVIVHALSLDASPFEPRAKMLVDVRSEEELQDLLSLAREHGAGLTFRGACSGINGQTVGEDVMVRFRGPAWTGIRVLDNGDSIWAQNMVPGQALNGALVPFGRIIGPDPGSISVATLGGMAANNSTGMCCTIEQSIFHTMRSMRVLLADGTILDTSDEHSRTAFRKAHEELLSGLADIRARILADDELKGKIKRKYSIRNTSGYSMNAFTEFEDPMDILVHLMIGSEGTLGCILDVCLKTVVLEPCRATSFMLFPSLENAIQAISVLSREKGLARAAELMDRVTLKAVESFPSTSDIVHTLDDKACAVLLETQARDEATLKQRTDTILELLKDIPCLTEHEFVTDPKDYARLWDMRRNTYPAFAGFGGPSEFTVTEDWCVPPERLGEAAETLQNLLEKHGFQGGIMGHAFHGNMHFILSLPLAEQAAVDNLKGLTEDIVDVMIEHFEGSLKAEHGTGRSIAPYVAREWGPEIYGMMQKLKRLLDPQGLFNPGVLLNDDPDCNFTGLKQPWGLHEFVDNCNGCGFCDSVCPTREIGFTPRQRIYVKRTIERLRKQGDTKRAEHWEEMFRQYGLDICATDGLCQLRCPLAVDTASYMRHLRHENLSDFAKGTAHRIGRNFSKAAGLASMALTVGRGSQEIIGHGGVALVDRLARKAVGMCVPDLPAMKLRGGSSVPSAKANASRQKVVYFPSCAVRTMGYDKDGGPGQVPLMDTTVTLLYRAGYEVIFPEGMKNLCCGKAYETKGMSEEADRKSDELGESLLKATENGRWPVLCDTSPCLARMKKHLDKRLALFEPIEFAKKFLVDRLDFVQLSKTVAVHPTCSTRTMGLTDSMVDVASLCAEHVVLPEGINCCGFAGDKGFTHPEVNASALAELPAQVAACREGYSTSRTCESGLTLHSGKPYFNLLYLLEESSRGA</sequence>
<keyword evidence="5" id="KW-0274">FAD</keyword>
<dbReference type="AlphaFoldDB" id="F0JIB9"/>
<keyword evidence="7" id="KW-0560">Oxidoreductase</keyword>
<dbReference type="GO" id="GO:0046872">
    <property type="term" value="F:metal ion binding"/>
    <property type="evidence" value="ECO:0007669"/>
    <property type="project" value="UniProtKB-KW"/>
</dbReference>
<keyword evidence="9" id="KW-0411">Iron-sulfur</keyword>
<dbReference type="Proteomes" id="UP000007845">
    <property type="component" value="Chromosome"/>
</dbReference>
<name>F0JIB9_9BACT</name>
<evidence type="ECO:0000313" key="14">
    <source>
        <dbReference type="Proteomes" id="UP000007845"/>
    </source>
</evidence>
<dbReference type="InterPro" id="IPR016166">
    <property type="entry name" value="FAD-bd_PCMH"/>
</dbReference>
<protein>
    <recommendedName>
        <fullName evidence="10">D-lactate dehydrogenase (cytochrome)</fullName>
        <ecNumber evidence="10">1.1.2.4</ecNumber>
    </recommendedName>
</protein>
<comment type="cofactor">
    <cofactor evidence="1">
        <name>FAD</name>
        <dbReference type="ChEBI" id="CHEBI:57692"/>
    </cofactor>
</comment>
<dbReference type="InterPro" id="IPR009051">
    <property type="entry name" value="Helical_ferredxn"/>
</dbReference>
<dbReference type="InterPro" id="IPR017896">
    <property type="entry name" value="4Fe4S_Fe-S-bd"/>
</dbReference>
<dbReference type="Gene3D" id="1.10.1060.10">
    <property type="entry name" value="Alpha-helical ferredoxin"/>
    <property type="match status" value="1"/>
</dbReference>
<gene>
    <name evidence="13" type="ORF">DND132_0958</name>
</gene>
<evidence type="ECO:0000256" key="8">
    <source>
        <dbReference type="ARBA" id="ARBA00023004"/>
    </source>
</evidence>
<dbReference type="KEGG" id="ddn:DND132_0958"/>
<feature type="domain" description="FAD-binding PCMH-type" evidence="12">
    <location>
        <begin position="36"/>
        <end position="265"/>
    </location>
</feature>
<dbReference type="GO" id="GO:0004458">
    <property type="term" value="F:D-lactate dehydrogenase (cytochrome) activity"/>
    <property type="evidence" value="ECO:0007669"/>
    <property type="project" value="UniProtKB-EC"/>
</dbReference>
<evidence type="ECO:0000256" key="5">
    <source>
        <dbReference type="ARBA" id="ARBA00022827"/>
    </source>
</evidence>
<dbReference type="PROSITE" id="PS51379">
    <property type="entry name" value="4FE4S_FER_2"/>
    <property type="match status" value="1"/>
</dbReference>
<dbReference type="InterPro" id="IPR036318">
    <property type="entry name" value="FAD-bd_PCMH-like_sf"/>
</dbReference>
<dbReference type="Gene3D" id="3.30.70.2740">
    <property type="match status" value="1"/>
</dbReference>
<dbReference type="InterPro" id="IPR004017">
    <property type="entry name" value="Cys_rich_dom"/>
</dbReference>
<dbReference type="PROSITE" id="PS51387">
    <property type="entry name" value="FAD_PCMH"/>
    <property type="match status" value="1"/>
</dbReference>
<evidence type="ECO:0000256" key="10">
    <source>
        <dbReference type="ARBA" id="ARBA00038897"/>
    </source>
</evidence>
<feature type="domain" description="4Fe-4S ferredoxin-type" evidence="11">
    <location>
        <begin position="529"/>
        <end position="561"/>
    </location>
</feature>
<dbReference type="Pfam" id="PF02754">
    <property type="entry name" value="CCG"/>
    <property type="match status" value="1"/>
</dbReference>
<dbReference type="GO" id="GO:0071949">
    <property type="term" value="F:FAD binding"/>
    <property type="evidence" value="ECO:0007669"/>
    <property type="project" value="InterPro"/>
</dbReference>
<dbReference type="GO" id="GO:0008720">
    <property type="term" value="F:D-lactate dehydrogenase (NAD+) activity"/>
    <property type="evidence" value="ECO:0007669"/>
    <property type="project" value="TreeGrafter"/>
</dbReference>
<keyword evidence="8" id="KW-0408">Iron</keyword>
<dbReference type="SUPFAM" id="SSF55103">
    <property type="entry name" value="FAD-linked oxidases, C-terminal domain"/>
    <property type="match status" value="1"/>
</dbReference>
<dbReference type="RefSeq" id="WP_014321599.1">
    <property type="nucleotide sequence ID" value="NC_016803.1"/>
</dbReference>
<dbReference type="PROSITE" id="PS00198">
    <property type="entry name" value="4FE4S_FER_1"/>
    <property type="match status" value="1"/>
</dbReference>
<dbReference type="Pfam" id="PF02913">
    <property type="entry name" value="FAD-oxidase_C"/>
    <property type="match status" value="1"/>
</dbReference>
<dbReference type="GO" id="GO:0051536">
    <property type="term" value="F:iron-sulfur cluster binding"/>
    <property type="evidence" value="ECO:0007669"/>
    <property type="project" value="UniProtKB-KW"/>
</dbReference>
<dbReference type="Pfam" id="PF01565">
    <property type="entry name" value="FAD_binding_4"/>
    <property type="match status" value="1"/>
</dbReference>
<evidence type="ECO:0000259" key="12">
    <source>
        <dbReference type="PROSITE" id="PS51387"/>
    </source>
</evidence>
<keyword evidence="6" id="KW-0809">Transit peptide</keyword>
<dbReference type="InterPro" id="IPR016164">
    <property type="entry name" value="FAD-linked_Oxase-like_C"/>
</dbReference>
<comment type="similarity">
    <text evidence="2">Belongs to the FAD-binding oxidoreductase/transferase type 4 family.</text>
</comment>